<name>A0A3M7R6L7_BRAPC</name>
<organism evidence="2 3">
    <name type="scientific">Brachionus plicatilis</name>
    <name type="common">Marine rotifer</name>
    <name type="synonym">Brachionus muelleri</name>
    <dbReference type="NCBI Taxonomy" id="10195"/>
    <lineage>
        <taxon>Eukaryota</taxon>
        <taxon>Metazoa</taxon>
        <taxon>Spiralia</taxon>
        <taxon>Gnathifera</taxon>
        <taxon>Rotifera</taxon>
        <taxon>Eurotatoria</taxon>
        <taxon>Monogononta</taxon>
        <taxon>Pseudotrocha</taxon>
        <taxon>Ploima</taxon>
        <taxon>Brachionidae</taxon>
        <taxon>Brachionus</taxon>
    </lineage>
</organism>
<feature type="region of interest" description="Disordered" evidence="1">
    <location>
        <begin position="1"/>
        <end position="58"/>
    </location>
</feature>
<sequence length="290" mass="31645">MSCSIDDSNQATSLLIQSSQLDKPQSSLSNTSTSSSSTPSSSQNSAPNSNSPPSNLISLVTPQNFQKLNCVSNQSSNQQQGPTKIVQAGTHYILTTVYQGNSGQKVVSVNPANNQPGQPLMLNSQNMASSSSVGSSSSSNQNSSPLSDQQTTTITLTSPNLQPMQNANQATIIFPLQNQQYPSYVDTNQGHTGQNVNLFSPLGASSNSHYYTFQSSTKSKIFFRLKLCYDLKIFSVQNCDSLKEKKIFFSSVYVKEINLDEKINIFDCCGKKKSKLARKIKNFFNSEQKI</sequence>
<proteinExistence type="predicted"/>
<evidence type="ECO:0000313" key="3">
    <source>
        <dbReference type="Proteomes" id="UP000276133"/>
    </source>
</evidence>
<comment type="caution">
    <text evidence="2">The sequence shown here is derived from an EMBL/GenBank/DDBJ whole genome shotgun (WGS) entry which is preliminary data.</text>
</comment>
<accession>A0A3M7R6L7</accession>
<protein>
    <submittedName>
        <fullName evidence="2">Uncharacterized protein</fullName>
    </submittedName>
</protein>
<dbReference type="Proteomes" id="UP000276133">
    <property type="component" value="Unassembled WGS sequence"/>
</dbReference>
<dbReference type="EMBL" id="REGN01004154">
    <property type="protein sequence ID" value="RNA18898.1"/>
    <property type="molecule type" value="Genomic_DNA"/>
</dbReference>
<feature type="compositionally biased region" description="Low complexity" evidence="1">
    <location>
        <begin position="123"/>
        <end position="150"/>
    </location>
</feature>
<reference evidence="2 3" key="1">
    <citation type="journal article" date="2018" name="Sci. Rep.">
        <title>Genomic signatures of local adaptation to the degree of environmental predictability in rotifers.</title>
        <authorList>
            <person name="Franch-Gras L."/>
            <person name="Hahn C."/>
            <person name="Garcia-Roger E.M."/>
            <person name="Carmona M.J."/>
            <person name="Serra M."/>
            <person name="Gomez A."/>
        </authorList>
    </citation>
    <scope>NUCLEOTIDE SEQUENCE [LARGE SCALE GENOMIC DNA]</scope>
    <source>
        <strain evidence="2">HYR1</strain>
    </source>
</reference>
<feature type="compositionally biased region" description="Low complexity" evidence="1">
    <location>
        <begin position="24"/>
        <end position="58"/>
    </location>
</feature>
<gene>
    <name evidence="2" type="ORF">BpHYR1_041088</name>
</gene>
<dbReference type="AlphaFoldDB" id="A0A3M7R6L7"/>
<feature type="compositionally biased region" description="Polar residues" evidence="1">
    <location>
        <begin position="1"/>
        <end position="23"/>
    </location>
</feature>
<evidence type="ECO:0000256" key="1">
    <source>
        <dbReference type="SAM" id="MobiDB-lite"/>
    </source>
</evidence>
<feature type="compositionally biased region" description="Polar residues" evidence="1">
    <location>
        <begin position="108"/>
        <end position="117"/>
    </location>
</feature>
<feature type="region of interest" description="Disordered" evidence="1">
    <location>
        <begin position="108"/>
        <end position="152"/>
    </location>
</feature>
<keyword evidence="3" id="KW-1185">Reference proteome</keyword>
<evidence type="ECO:0000313" key="2">
    <source>
        <dbReference type="EMBL" id="RNA18898.1"/>
    </source>
</evidence>